<dbReference type="InterPro" id="IPR036291">
    <property type="entry name" value="NAD(P)-bd_dom_sf"/>
</dbReference>
<dbReference type="GO" id="GO:0004090">
    <property type="term" value="F:carbonyl reductase (NADPH) activity"/>
    <property type="evidence" value="ECO:0007669"/>
    <property type="project" value="TreeGrafter"/>
</dbReference>
<keyword evidence="3" id="KW-1185">Reference proteome</keyword>
<dbReference type="AlphaFoldDB" id="A0A2G8JVF1"/>
<organism evidence="2 3">
    <name type="scientific">Stichopus japonicus</name>
    <name type="common">Sea cucumber</name>
    <dbReference type="NCBI Taxonomy" id="307972"/>
    <lineage>
        <taxon>Eukaryota</taxon>
        <taxon>Metazoa</taxon>
        <taxon>Echinodermata</taxon>
        <taxon>Eleutherozoa</taxon>
        <taxon>Echinozoa</taxon>
        <taxon>Holothuroidea</taxon>
        <taxon>Aspidochirotacea</taxon>
        <taxon>Aspidochirotida</taxon>
        <taxon>Stichopodidae</taxon>
        <taxon>Apostichopus</taxon>
    </lineage>
</organism>
<proteinExistence type="inferred from homology"/>
<dbReference type="PANTHER" id="PTHR43943:SF2">
    <property type="entry name" value="DEHYDROGENASE_REDUCTASE 4"/>
    <property type="match status" value="1"/>
</dbReference>
<dbReference type="Proteomes" id="UP000230750">
    <property type="component" value="Unassembled WGS sequence"/>
</dbReference>
<dbReference type="PRINTS" id="PR00081">
    <property type="entry name" value="GDHRDH"/>
</dbReference>
<dbReference type="SUPFAM" id="SSF51735">
    <property type="entry name" value="NAD(P)-binding Rossmann-fold domains"/>
    <property type="match status" value="1"/>
</dbReference>
<feature type="non-terminal residue" evidence="2">
    <location>
        <position position="122"/>
    </location>
</feature>
<dbReference type="Gene3D" id="3.40.50.720">
    <property type="entry name" value="NAD(P)-binding Rossmann-like Domain"/>
    <property type="match status" value="1"/>
</dbReference>
<sequence length="122" mass="13400">MASAYISKGFQKDGRFHGKVALCTASTAGIGLAVAERLAQEGAKVVLSSRRKEKVEAAVEKLRAKKLEVSGMVCHQAKKEDRQRLIDFTLQTYGVIDVLFVSAGVNPFKGDMLLVTEQEWDK</sequence>
<dbReference type="InterPro" id="IPR002347">
    <property type="entry name" value="SDR_fam"/>
</dbReference>
<evidence type="ECO:0000256" key="1">
    <source>
        <dbReference type="ARBA" id="ARBA00006484"/>
    </source>
</evidence>
<dbReference type="PANTHER" id="PTHR43943">
    <property type="entry name" value="DEHYDROGENASE/REDUCTASE (SDR FAMILY) MEMBER 4"/>
    <property type="match status" value="1"/>
</dbReference>
<dbReference type="STRING" id="307972.A0A2G8JVF1"/>
<gene>
    <name evidence="2" type="ORF">BSL78_23439</name>
</gene>
<comment type="caution">
    <text evidence="2">The sequence shown here is derived from an EMBL/GenBank/DDBJ whole genome shotgun (WGS) entry which is preliminary data.</text>
</comment>
<dbReference type="OrthoDB" id="1669814at2759"/>
<reference evidence="2 3" key="1">
    <citation type="journal article" date="2017" name="PLoS Biol.">
        <title>The sea cucumber genome provides insights into morphological evolution and visceral regeneration.</title>
        <authorList>
            <person name="Zhang X."/>
            <person name="Sun L."/>
            <person name="Yuan J."/>
            <person name="Sun Y."/>
            <person name="Gao Y."/>
            <person name="Zhang L."/>
            <person name="Li S."/>
            <person name="Dai H."/>
            <person name="Hamel J.F."/>
            <person name="Liu C."/>
            <person name="Yu Y."/>
            <person name="Liu S."/>
            <person name="Lin W."/>
            <person name="Guo K."/>
            <person name="Jin S."/>
            <person name="Xu P."/>
            <person name="Storey K.B."/>
            <person name="Huan P."/>
            <person name="Zhang T."/>
            <person name="Zhou Y."/>
            <person name="Zhang J."/>
            <person name="Lin C."/>
            <person name="Li X."/>
            <person name="Xing L."/>
            <person name="Huo D."/>
            <person name="Sun M."/>
            <person name="Wang L."/>
            <person name="Mercier A."/>
            <person name="Li F."/>
            <person name="Yang H."/>
            <person name="Xiang J."/>
        </authorList>
    </citation>
    <scope>NUCLEOTIDE SEQUENCE [LARGE SCALE GENOMIC DNA]</scope>
    <source>
        <strain evidence="2">Shaxun</strain>
        <tissue evidence="2">Muscle</tissue>
    </source>
</reference>
<dbReference type="EMBL" id="MRZV01001208">
    <property type="protein sequence ID" value="PIK39722.1"/>
    <property type="molecule type" value="Genomic_DNA"/>
</dbReference>
<evidence type="ECO:0000313" key="2">
    <source>
        <dbReference type="EMBL" id="PIK39722.1"/>
    </source>
</evidence>
<comment type="similarity">
    <text evidence="1">Belongs to the short-chain dehydrogenases/reductases (SDR) family.</text>
</comment>
<evidence type="ECO:0000313" key="3">
    <source>
        <dbReference type="Proteomes" id="UP000230750"/>
    </source>
</evidence>
<dbReference type="Pfam" id="PF00106">
    <property type="entry name" value="adh_short"/>
    <property type="match status" value="1"/>
</dbReference>
<accession>A0A2G8JVF1</accession>
<protein>
    <submittedName>
        <fullName evidence="2">Putative dehydrogenase/reductase SDR family member 4-like isoform X7</fullName>
    </submittedName>
</protein>
<name>A0A2G8JVF1_STIJA</name>